<comment type="caution">
    <text evidence="3">The sequence shown here is derived from an EMBL/GenBank/DDBJ whole genome shotgun (WGS) entry which is preliminary data.</text>
</comment>
<feature type="compositionally biased region" description="Polar residues" evidence="1">
    <location>
        <begin position="493"/>
        <end position="504"/>
    </location>
</feature>
<keyword evidence="2" id="KW-0732">Signal</keyword>
<feature type="compositionally biased region" description="Low complexity" evidence="1">
    <location>
        <begin position="540"/>
        <end position="551"/>
    </location>
</feature>
<keyword evidence="4" id="KW-1185">Reference proteome</keyword>
<proteinExistence type="predicted"/>
<reference evidence="3 4" key="1">
    <citation type="submission" date="2020-08" db="EMBL/GenBank/DDBJ databases">
        <title>Fungal Genomes of the International Space Station.</title>
        <authorList>
            <person name="Seuylemezian A."/>
            <person name="Singh N.K."/>
            <person name="Wood J."/>
            <person name="Venkateswaran K."/>
        </authorList>
    </citation>
    <scope>NUCLEOTIDE SEQUENCE [LARGE SCALE GENOMIC DNA]</scope>
    <source>
        <strain evidence="3 4">S/N-304-OC-R4</strain>
    </source>
</reference>
<accession>A0ABS7KKE8</accession>
<dbReference type="Pfam" id="PF08757">
    <property type="entry name" value="CotH"/>
    <property type="match status" value="1"/>
</dbReference>
<feature type="signal peptide" evidence="2">
    <location>
        <begin position="1"/>
        <end position="20"/>
    </location>
</feature>
<evidence type="ECO:0000256" key="2">
    <source>
        <dbReference type="SAM" id="SignalP"/>
    </source>
</evidence>
<protein>
    <submittedName>
        <fullName evidence="3">CotH kinase family protein</fullName>
    </submittedName>
</protein>
<evidence type="ECO:0000256" key="1">
    <source>
        <dbReference type="SAM" id="MobiDB-lite"/>
    </source>
</evidence>
<dbReference type="PANTHER" id="PTHR40050">
    <property type="entry name" value="INNER SPORE COAT PROTEIN H"/>
    <property type="match status" value="1"/>
</dbReference>
<feature type="compositionally biased region" description="Gly residues" evidence="1">
    <location>
        <begin position="270"/>
        <end position="283"/>
    </location>
</feature>
<organism evidence="3 4">
    <name type="scientific">Paenibacillus cucumis</name>
    <name type="common">ex Kampfer et al. 2016</name>
    <dbReference type="NCBI Taxonomy" id="1776858"/>
    <lineage>
        <taxon>Bacteria</taxon>
        <taxon>Bacillati</taxon>
        <taxon>Bacillota</taxon>
        <taxon>Bacilli</taxon>
        <taxon>Bacillales</taxon>
        <taxon>Paenibacillaceae</taxon>
        <taxon>Paenibacillus</taxon>
    </lineage>
</organism>
<keyword evidence="3" id="KW-0808">Transferase</keyword>
<feature type="region of interest" description="Disordered" evidence="1">
    <location>
        <begin position="522"/>
        <end position="566"/>
    </location>
</feature>
<sequence>MTTTVIASMLLAACSNESGALQTTTTTTTTTENQSTQDQTKTVDYAQNFNKTEVMSFSIDVDEDAWQEMLNTATEENYIKANVTINGTTIENVGIRAKGNSSLRQVAQDDSTDRYSFKIKFDKYVKGQTWNGLDKMVVNNMISDASYMKEYLSYDIMSYIGVDAPLFSFANINVNGKAWGLYLAVEDIDSGYLARAKNGEGEIYKPNNDGNMGAGGMGNPMGMGNPPTEGDAGGMGDRQPPEGMEPPSDQGGGTGDAKSQTANTREEGGRGFGRGGGMNGGTNGVSLVYTDDKVSSYSGIFDNARTKTTEEDEQRVIEALKNLNAGTDLEKYVDVDAVLKYFAAHNVVVNMDSYTSNMGHNYYLYENNGKISMLPWDYNMAFGGFQAGSASDVVNLAIDTPLSGVTMEERPILSKLLEVPEYKAKYHEYLQQIVDGYFANGKFEQTVETLNNLITDYVKNDATAFVTYDKYKEAVAELTKLGTLRAESVQGQLDGTIPSTTEGQKASADKRIDASSVDLNKLGDGLKGNGMRGGFGGPGFNRNSGNQNQQSEKTEQSETSKSDTSQ</sequence>
<dbReference type="InterPro" id="IPR014867">
    <property type="entry name" value="Spore_coat_CotH_CotH2/3/7"/>
</dbReference>
<gene>
    <name evidence="3" type="ORF">H7T88_14605</name>
</gene>
<keyword evidence="3" id="KW-0418">Kinase</keyword>
<dbReference type="PANTHER" id="PTHR40050:SF1">
    <property type="entry name" value="INNER SPORE COAT PROTEIN H"/>
    <property type="match status" value="1"/>
</dbReference>
<evidence type="ECO:0000313" key="3">
    <source>
        <dbReference type="EMBL" id="MBY0204451.1"/>
    </source>
</evidence>
<evidence type="ECO:0000313" key="4">
    <source>
        <dbReference type="Proteomes" id="UP000706031"/>
    </source>
</evidence>
<dbReference type="GO" id="GO:0016301">
    <property type="term" value="F:kinase activity"/>
    <property type="evidence" value="ECO:0007669"/>
    <property type="project" value="UniProtKB-KW"/>
</dbReference>
<dbReference type="EMBL" id="JACLIC010000023">
    <property type="protein sequence ID" value="MBY0204451.1"/>
    <property type="molecule type" value="Genomic_DNA"/>
</dbReference>
<dbReference type="Proteomes" id="UP000706031">
    <property type="component" value="Unassembled WGS sequence"/>
</dbReference>
<feature type="compositionally biased region" description="Gly residues" evidence="1">
    <location>
        <begin position="525"/>
        <end position="539"/>
    </location>
</feature>
<name>A0ABS7KKE8_9BACL</name>
<feature type="compositionally biased region" description="Gly residues" evidence="1">
    <location>
        <begin position="212"/>
        <end position="221"/>
    </location>
</feature>
<feature type="compositionally biased region" description="Basic and acidic residues" evidence="1">
    <location>
        <begin position="552"/>
        <end position="566"/>
    </location>
</feature>
<feature type="chain" id="PRO_5045876356" evidence="2">
    <location>
        <begin position="21"/>
        <end position="566"/>
    </location>
</feature>
<feature type="region of interest" description="Disordered" evidence="1">
    <location>
        <begin position="200"/>
        <end position="284"/>
    </location>
</feature>
<feature type="region of interest" description="Disordered" evidence="1">
    <location>
        <begin position="493"/>
        <end position="512"/>
    </location>
</feature>